<evidence type="ECO:0000313" key="2">
    <source>
        <dbReference type="EMBL" id="MFD2542100.1"/>
    </source>
</evidence>
<reference evidence="3" key="1">
    <citation type="journal article" date="2019" name="Int. J. Syst. Evol. Microbiol.">
        <title>The Global Catalogue of Microorganisms (GCM) 10K type strain sequencing project: providing services to taxonomists for standard genome sequencing and annotation.</title>
        <authorList>
            <consortium name="The Broad Institute Genomics Platform"/>
            <consortium name="The Broad Institute Genome Sequencing Center for Infectious Disease"/>
            <person name="Wu L."/>
            <person name="Ma J."/>
        </authorList>
    </citation>
    <scope>NUCLEOTIDE SEQUENCE [LARGE SCALE GENOMIC DNA]</scope>
    <source>
        <strain evidence="3">KCTC 42808</strain>
    </source>
</reference>
<dbReference type="Proteomes" id="UP001597467">
    <property type="component" value="Unassembled WGS sequence"/>
</dbReference>
<protein>
    <submittedName>
        <fullName evidence="2">EF-hand domain-containing protein</fullName>
    </submittedName>
</protein>
<dbReference type="PROSITE" id="PS00018">
    <property type="entry name" value="EF_HAND_1"/>
    <property type="match status" value="1"/>
</dbReference>
<keyword evidence="3" id="KW-1185">Reference proteome</keyword>
<feature type="domain" description="EF-hand" evidence="1">
    <location>
        <begin position="55"/>
        <end position="90"/>
    </location>
</feature>
<dbReference type="InterPro" id="IPR018247">
    <property type="entry name" value="EF_Hand_1_Ca_BS"/>
</dbReference>
<dbReference type="InterPro" id="IPR002048">
    <property type="entry name" value="EF_hand_dom"/>
</dbReference>
<evidence type="ECO:0000313" key="3">
    <source>
        <dbReference type="Proteomes" id="UP001597467"/>
    </source>
</evidence>
<dbReference type="PROSITE" id="PS50222">
    <property type="entry name" value="EF_HAND_2"/>
    <property type="match status" value="2"/>
</dbReference>
<dbReference type="SMART" id="SM00054">
    <property type="entry name" value="EFh"/>
    <property type="match status" value="2"/>
</dbReference>
<organism evidence="2 3">
    <name type="scientific">Lacinutrix gracilariae</name>
    <dbReference type="NCBI Taxonomy" id="1747198"/>
    <lineage>
        <taxon>Bacteria</taxon>
        <taxon>Pseudomonadati</taxon>
        <taxon>Bacteroidota</taxon>
        <taxon>Flavobacteriia</taxon>
        <taxon>Flavobacteriales</taxon>
        <taxon>Flavobacteriaceae</taxon>
        <taxon>Lacinutrix</taxon>
    </lineage>
</organism>
<gene>
    <name evidence="2" type="ORF">ACFSSB_07185</name>
</gene>
<sequence length="93" mass="10414">MATKEIILNKIQILITNNFKSPEAAFAFFDKDSNGKLAKKEIVSLLKQAEISGFLRGIVASKLIEGYDKDGDSLIDWEEFKFAIDEITTDANK</sequence>
<dbReference type="RefSeq" id="WP_379902536.1">
    <property type="nucleotide sequence ID" value="NZ_JBHULM010000009.1"/>
</dbReference>
<name>A0ABW5K1G9_9FLAO</name>
<comment type="caution">
    <text evidence="2">The sequence shown here is derived from an EMBL/GenBank/DDBJ whole genome shotgun (WGS) entry which is preliminary data.</text>
</comment>
<accession>A0ABW5K1G9</accession>
<dbReference type="InterPro" id="IPR011992">
    <property type="entry name" value="EF-hand-dom_pair"/>
</dbReference>
<dbReference type="Gene3D" id="1.10.238.10">
    <property type="entry name" value="EF-hand"/>
    <property type="match status" value="1"/>
</dbReference>
<dbReference type="SUPFAM" id="SSF47473">
    <property type="entry name" value="EF-hand"/>
    <property type="match status" value="1"/>
</dbReference>
<feature type="domain" description="EF-hand" evidence="1">
    <location>
        <begin position="17"/>
        <end position="52"/>
    </location>
</feature>
<dbReference type="EMBL" id="JBHULM010000009">
    <property type="protein sequence ID" value="MFD2542100.1"/>
    <property type="molecule type" value="Genomic_DNA"/>
</dbReference>
<proteinExistence type="predicted"/>
<dbReference type="Pfam" id="PF13499">
    <property type="entry name" value="EF-hand_7"/>
    <property type="match status" value="1"/>
</dbReference>
<evidence type="ECO:0000259" key="1">
    <source>
        <dbReference type="PROSITE" id="PS50222"/>
    </source>
</evidence>